<evidence type="ECO:0000256" key="7">
    <source>
        <dbReference type="ARBA" id="ARBA00035438"/>
    </source>
</evidence>
<dbReference type="InterPro" id="IPR023803">
    <property type="entry name" value="Ribosomal_bS16_dom_sf"/>
</dbReference>
<gene>
    <name evidence="9" type="ORF">BaRGS_00030912</name>
</gene>
<comment type="subcellular location">
    <subcellularLocation>
        <location evidence="1">Mitochondrion</location>
    </subcellularLocation>
</comment>
<keyword evidence="8" id="KW-0812">Transmembrane</keyword>
<protein>
    <recommendedName>
        <fullName evidence="6">Small ribosomal subunit protein bS16m</fullName>
    </recommendedName>
    <alternativeName>
        <fullName evidence="7">28S ribosomal protein S16, mitochondrial</fullName>
    </alternativeName>
</protein>
<keyword evidence="3" id="KW-0689">Ribosomal protein</keyword>
<evidence type="ECO:0000256" key="4">
    <source>
        <dbReference type="ARBA" id="ARBA00023128"/>
    </source>
</evidence>
<dbReference type="Proteomes" id="UP001519460">
    <property type="component" value="Unassembled WGS sequence"/>
</dbReference>
<evidence type="ECO:0000313" key="10">
    <source>
        <dbReference type="Proteomes" id="UP001519460"/>
    </source>
</evidence>
<dbReference type="GO" id="GO:0005743">
    <property type="term" value="C:mitochondrial inner membrane"/>
    <property type="evidence" value="ECO:0007669"/>
    <property type="project" value="UniProtKB-ARBA"/>
</dbReference>
<feature type="transmembrane region" description="Helical" evidence="8">
    <location>
        <begin position="225"/>
        <end position="248"/>
    </location>
</feature>
<reference evidence="9 10" key="1">
    <citation type="journal article" date="2023" name="Sci. Data">
        <title>Genome assembly of the Korean intertidal mud-creeper Batillaria attramentaria.</title>
        <authorList>
            <person name="Patra A.K."/>
            <person name="Ho P.T."/>
            <person name="Jun S."/>
            <person name="Lee S.J."/>
            <person name="Kim Y."/>
            <person name="Won Y.J."/>
        </authorList>
    </citation>
    <scope>NUCLEOTIDE SEQUENCE [LARGE SCALE GENOMIC DNA]</scope>
    <source>
        <strain evidence="9">Wonlab-2016</strain>
    </source>
</reference>
<evidence type="ECO:0000256" key="8">
    <source>
        <dbReference type="SAM" id="Phobius"/>
    </source>
</evidence>
<name>A0ABD0JT86_9CAEN</name>
<accession>A0ABD0JT86</accession>
<dbReference type="FunFam" id="3.30.1320.10:FF:000004">
    <property type="entry name" value="28S ribosomal protein S16, mitochondrial"/>
    <property type="match status" value="1"/>
</dbReference>
<evidence type="ECO:0000256" key="3">
    <source>
        <dbReference type="ARBA" id="ARBA00022980"/>
    </source>
</evidence>
<dbReference type="GO" id="GO:0015935">
    <property type="term" value="C:small ribosomal subunit"/>
    <property type="evidence" value="ECO:0007669"/>
    <property type="project" value="UniProtKB-ARBA"/>
</dbReference>
<sequence>MPRLPPKSTHLMIRLALHGCTNRPFYHVVVMPNRSNRNALPLEQIGSYDPMPNIHQEKLVAINFERLRHWIASGAQCSKAVQVLLGMSGFLPLHPMSIVVAQRRRKRAQDKRDNREGSNPCKKINHWLSSWLPWIEHDAPKARPLSRPMPGSLALGLRGRWDVQDRRACDVKETYVARAAGAVCVCTRLVYTAVGGRVLKKETGCGGHRQEYLARCPRLPGARAYLCDLACVAAAATATAAVVVVVVFCQLGSSTNLTFAMCRSTSSRN</sequence>
<keyword evidence="8" id="KW-1133">Transmembrane helix</keyword>
<dbReference type="Pfam" id="PF00886">
    <property type="entry name" value="Ribosomal_S16"/>
    <property type="match status" value="1"/>
</dbReference>
<evidence type="ECO:0000313" key="9">
    <source>
        <dbReference type="EMBL" id="KAK7477834.1"/>
    </source>
</evidence>
<dbReference type="GO" id="GO:0005759">
    <property type="term" value="C:mitochondrial matrix"/>
    <property type="evidence" value="ECO:0007669"/>
    <property type="project" value="UniProtKB-ARBA"/>
</dbReference>
<keyword evidence="5" id="KW-0687">Ribonucleoprotein</keyword>
<feature type="non-terminal residue" evidence="9">
    <location>
        <position position="269"/>
    </location>
</feature>
<proteinExistence type="inferred from homology"/>
<dbReference type="EMBL" id="JACVVK020000340">
    <property type="protein sequence ID" value="KAK7477834.1"/>
    <property type="molecule type" value="Genomic_DNA"/>
</dbReference>
<dbReference type="AlphaFoldDB" id="A0ABD0JT86"/>
<evidence type="ECO:0000256" key="6">
    <source>
        <dbReference type="ARBA" id="ARBA00035263"/>
    </source>
</evidence>
<organism evidence="9 10">
    <name type="scientific">Batillaria attramentaria</name>
    <dbReference type="NCBI Taxonomy" id="370345"/>
    <lineage>
        <taxon>Eukaryota</taxon>
        <taxon>Metazoa</taxon>
        <taxon>Spiralia</taxon>
        <taxon>Lophotrochozoa</taxon>
        <taxon>Mollusca</taxon>
        <taxon>Gastropoda</taxon>
        <taxon>Caenogastropoda</taxon>
        <taxon>Sorbeoconcha</taxon>
        <taxon>Cerithioidea</taxon>
        <taxon>Batillariidae</taxon>
        <taxon>Batillaria</taxon>
    </lineage>
</organism>
<keyword evidence="8" id="KW-0472">Membrane</keyword>
<comment type="similarity">
    <text evidence="2">Belongs to the bacterial ribosomal protein bS16 family.</text>
</comment>
<comment type="caution">
    <text evidence="9">The sequence shown here is derived from an EMBL/GenBank/DDBJ whole genome shotgun (WGS) entry which is preliminary data.</text>
</comment>
<dbReference type="PANTHER" id="PTHR12919:SF20">
    <property type="entry name" value="SMALL RIBOSOMAL SUBUNIT PROTEIN BS16M"/>
    <property type="match status" value="1"/>
</dbReference>
<evidence type="ECO:0000256" key="5">
    <source>
        <dbReference type="ARBA" id="ARBA00023274"/>
    </source>
</evidence>
<keyword evidence="10" id="KW-1185">Reference proteome</keyword>
<dbReference type="PANTHER" id="PTHR12919">
    <property type="entry name" value="30S RIBOSOMAL PROTEIN S16"/>
    <property type="match status" value="1"/>
</dbReference>
<dbReference type="InterPro" id="IPR000307">
    <property type="entry name" value="Ribosomal_bS16"/>
</dbReference>
<dbReference type="Gene3D" id="3.30.1320.10">
    <property type="match status" value="1"/>
</dbReference>
<dbReference type="SUPFAM" id="SSF54565">
    <property type="entry name" value="Ribosomal protein S16"/>
    <property type="match status" value="1"/>
</dbReference>
<dbReference type="NCBIfam" id="TIGR00002">
    <property type="entry name" value="S16"/>
    <property type="match status" value="1"/>
</dbReference>
<evidence type="ECO:0000256" key="1">
    <source>
        <dbReference type="ARBA" id="ARBA00004173"/>
    </source>
</evidence>
<evidence type="ECO:0000256" key="2">
    <source>
        <dbReference type="ARBA" id="ARBA00006668"/>
    </source>
</evidence>
<dbReference type="HAMAP" id="MF_00385">
    <property type="entry name" value="Ribosomal_bS16"/>
    <property type="match status" value="1"/>
</dbReference>
<keyword evidence="4" id="KW-0496">Mitochondrion</keyword>